<keyword evidence="1" id="KW-0175">Coiled coil</keyword>
<feature type="coiled-coil region" evidence="1">
    <location>
        <begin position="140"/>
        <end position="167"/>
    </location>
</feature>
<name>A0A9J5W766_SOLCO</name>
<dbReference type="PANTHER" id="PTHR33180">
    <property type="entry name" value="PHOTOSYSTEM II CP43 REACTION CENTER PROTEIN"/>
    <property type="match status" value="1"/>
</dbReference>
<dbReference type="PANTHER" id="PTHR33180:SF31">
    <property type="entry name" value="POLYPROTEIN PROTEIN"/>
    <property type="match status" value="1"/>
</dbReference>
<keyword evidence="3" id="KW-1185">Reference proteome</keyword>
<evidence type="ECO:0000256" key="1">
    <source>
        <dbReference type="SAM" id="Coils"/>
    </source>
</evidence>
<dbReference type="EMBL" id="JACXVP010000012">
    <property type="protein sequence ID" value="KAG5571370.1"/>
    <property type="molecule type" value="Genomic_DNA"/>
</dbReference>
<protein>
    <recommendedName>
        <fullName evidence="4">Polyprotein protein</fullName>
    </recommendedName>
</protein>
<dbReference type="Proteomes" id="UP000824120">
    <property type="component" value="Chromosome 12"/>
</dbReference>
<reference evidence="2 3" key="1">
    <citation type="submission" date="2020-09" db="EMBL/GenBank/DDBJ databases">
        <title>De no assembly of potato wild relative species, Solanum commersonii.</title>
        <authorList>
            <person name="Cho K."/>
        </authorList>
    </citation>
    <scope>NUCLEOTIDE SEQUENCE [LARGE SCALE GENOMIC DNA]</scope>
    <source>
        <strain evidence="2">LZ3.2</strain>
        <tissue evidence="2">Leaf</tissue>
    </source>
</reference>
<evidence type="ECO:0000313" key="3">
    <source>
        <dbReference type="Proteomes" id="UP000824120"/>
    </source>
</evidence>
<accession>A0A9J5W766</accession>
<dbReference type="AlphaFoldDB" id="A0A9J5W766"/>
<proteinExistence type="predicted"/>
<gene>
    <name evidence="2" type="ORF">H5410_061136</name>
</gene>
<evidence type="ECO:0000313" key="2">
    <source>
        <dbReference type="EMBL" id="KAG5571370.1"/>
    </source>
</evidence>
<organism evidence="2 3">
    <name type="scientific">Solanum commersonii</name>
    <name type="common">Commerson's wild potato</name>
    <name type="synonym">Commerson's nightshade</name>
    <dbReference type="NCBI Taxonomy" id="4109"/>
    <lineage>
        <taxon>Eukaryota</taxon>
        <taxon>Viridiplantae</taxon>
        <taxon>Streptophyta</taxon>
        <taxon>Embryophyta</taxon>
        <taxon>Tracheophyta</taxon>
        <taxon>Spermatophyta</taxon>
        <taxon>Magnoliopsida</taxon>
        <taxon>eudicotyledons</taxon>
        <taxon>Gunneridae</taxon>
        <taxon>Pentapetalae</taxon>
        <taxon>asterids</taxon>
        <taxon>lamiids</taxon>
        <taxon>Solanales</taxon>
        <taxon>Solanaceae</taxon>
        <taxon>Solanoideae</taxon>
        <taxon>Solaneae</taxon>
        <taxon>Solanum</taxon>
    </lineage>
</organism>
<comment type="caution">
    <text evidence="2">The sequence shown here is derived from an EMBL/GenBank/DDBJ whole genome shotgun (WGS) entry which is preliminary data.</text>
</comment>
<sequence length="254" mass="27116">MKKWLASLKSDGTPKWIEVGEPIEKKDLNIATRRAQVTRDEKKAMEVIPTSSTKIRRIEANSSTTSLPPRSGTATAAAQPTLTQAALLRMGQLAHYANRCTSGLEATILGMIERALADVVTPLSATIDALAARITVCEQGQGATDEVKALKAAIADLRRNVDQLKCIDMSMIFGKDIAAAKFDAETAEEQLGVYEVASYEDVTKVEEAMIDSAVQISLADTTMAGSSVADTPGTDAQDQSVAVGIEVPTDRETM</sequence>
<evidence type="ECO:0008006" key="4">
    <source>
        <dbReference type="Google" id="ProtNLM"/>
    </source>
</evidence>